<evidence type="ECO:0000256" key="6">
    <source>
        <dbReference type="ARBA" id="ARBA00023295"/>
    </source>
</evidence>
<gene>
    <name evidence="8" type="ORF">J2782_003395</name>
</gene>
<evidence type="ECO:0000256" key="3">
    <source>
        <dbReference type="ARBA" id="ARBA00012601"/>
    </source>
</evidence>
<evidence type="ECO:0000256" key="7">
    <source>
        <dbReference type="ARBA" id="ARBA00023326"/>
    </source>
</evidence>
<evidence type="ECO:0000256" key="4">
    <source>
        <dbReference type="ARBA" id="ARBA00022801"/>
    </source>
</evidence>
<comment type="caution">
    <text evidence="8">The sequence shown here is derived from an EMBL/GenBank/DDBJ whole genome shotgun (WGS) entry which is preliminary data.</text>
</comment>
<dbReference type="PRINTS" id="PR00735">
    <property type="entry name" value="GLHYDRLASE8"/>
</dbReference>
<evidence type="ECO:0000313" key="8">
    <source>
        <dbReference type="EMBL" id="MDR6433649.1"/>
    </source>
</evidence>
<keyword evidence="7" id="KW-0624">Polysaccharide degradation</keyword>
<sequence>MMNNGSRFSMIVSQWKRIAATMAVLLLFGMPVWNSHAQDVTKAPMTINANEWKLYTEKFLSPEGRIIDDANGNISHSEGQGYGLLLAVLAGRQDDFELIWTFTKTELLIRNDGLSAWKWDPGVRPHIVDTNNASDGDILIAYALTLAGRKWPNTEYLTYAHTIANTLLAKQIVVYNGETILLPAIRGFSQDDRKDGPIINLSYWVFEAFPVLNEIAPSPKWNALKLSGLKLLSLTRFGSVKLPSDWISLGEKPMPANGFPPEFSYNNVRIPLYLARAGNGADQLTVDLTTAMTQKNGDVRLVNVQTGATVTSLSEPGYRILNELVSCAKSGQKISAALKEFQPTHYYPSTLHLLSLAYIKEVYPLCL</sequence>
<dbReference type="GO" id="GO:0008810">
    <property type="term" value="F:cellulase activity"/>
    <property type="evidence" value="ECO:0007669"/>
    <property type="project" value="UniProtKB-EC"/>
</dbReference>
<reference evidence="8 9" key="1">
    <citation type="submission" date="2023-07" db="EMBL/GenBank/DDBJ databases">
        <title>Sorghum-associated microbial communities from plants grown in Nebraska, USA.</title>
        <authorList>
            <person name="Schachtman D."/>
        </authorList>
    </citation>
    <scope>NUCLEOTIDE SEQUENCE [LARGE SCALE GENOMIC DNA]</scope>
    <source>
        <strain evidence="8 9">DS1730</strain>
    </source>
</reference>
<evidence type="ECO:0000256" key="2">
    <source>
        <dbReference type="ARBA" id="ARBA00009209"/>
    </source>
</evidence>
<accession>A0ABU1MC78</accession>
<evidence type="ECO:0000256" key="5">
    <source>
        <dbReference type="ARBA" id="ARBA00023001"/>
    </source>
</evidence>
<evidence type="ECO:0000313" key="9">
    <source>
        <dbReference type="Proteomes" id="UP001184614"/>
    </source>
</evidence>
<keyword evidence="4 8" id="KW-0378">Hydrolase</keyword>
<keyword evidence="9" id="KW-1185">Reference proteome</keyword>
<evidence type="ECO:0000256" key="1">
    <source>
        <dbReference type="ARBA" id="ARBA00000966"/>
    </source>
</evidence>
<keyword evidence="5" id="KW-0136">Cellulose degradation</keyword>
<dbReference type="Pfam" id="PF01270">
    <property type="entry name" value="Glyco_hydro_8"/>
    <property type="match status" value="1"/>
</dbReference>
<name>A0ABU1MC78_9HYPH</name>
<comment type="catalytic activity">
    <reaction evidence="1">
        <text>Endohydrolysis of (1-&gt;4)-beta-D-glucosidic linkages in cellulose, lichenin and cereal beta-D-glucans.</text>
        <dbReference type="EC" id="3.2.1.4"/>
    </reaction>
</comment>
<dbReference type="InterPro" id="IPR012341">
    <property type="entry name" value="6hp_glycosidase-like_sf"/>
</dbReference>
<dbReference type="Gene3D" id="1.50.10.10">
    <property type="match status" value="1"/>
</dbReference>
<proteinExistence type="inferred from homology"/>
<dbReference type="EMBL" id="JAVDQT010000006">
    <property type="protein sequence ID" value="MDR6433649.1"/>
    <property type="molecule type" value="Genomic_DNA"/>
</dbReference>
<dbReference type="Proteomes" id="UP001184614">
    <property type="component" value="Unassembled WGS sequence"/>
</dbReference>
<organism evidence="8 9">
    <name type="scientific">Brucella pseudogrignonensis</name>
    <dbReference type="NCBI Taxonomy" id="419475"/>
    <lineage>
        <taxon>Bacteria</taxon>
        <taxon>Pseudomonadati</taxon>
        <taxon>Pseudomonadota</taxon>
        <taxon>Alphaproteobacteria</taxon>
        <taxon>Hyphomicrobiales</taxon>
        <taxon>Brucellaceae</taxon>
        <taxon>Brucella/Ochrobactrum group</taxon>
        <taxon>Brucella</taxon>
    </lineage>
</organism>
<dbReference type="SUPFAM" id="SSF48208">
    <property type="entry name" value="Six-hairpin glycosidases"/>
    <property type="match status" value="1"/>
</dbReference>
<comment type="similarity">
    <text evidence="2">Belongs to the glycosyl hydrolase 8 (cellulase D) family.</text>
</comment>
<keyword evidence="6 8" id="KW-0326">Glycosidase</keyword>
<dbReference type="InterPro" id="IPR002037">
    <property type="entry name" value="Glyco_hydro_8"/>
</dbReference>
<dbReference type="InterPro" id="IPR008928">
    <property type="entry name" value="6-hairpin_glycosidase_sf"/>
</dbReference>
<keyword evidence="7" id="KW-0119">Carbohydrate metabolism</keyword>
<dbReference type="EC" id="3.2.1.4" evidence="3"/>
<protein>
    <recommendedName>
        <fullName evidence="3">cellulase</fullName>
        <ecNumber evidence="3">3.2.1.4</ecNumber>
    </recommendedName>
</protein>